<dbReference type="Pfam" id="PF00126">
    <property type="entry name" value="HTH_1"/>
    <property type="match status" value="1"/>
</dbReference>
<comment type="similarity">
    <text evidence="1">Belongs to the LysR transcriptional regulatory family.</text>
</comment>
<evidence type="ECO:0000256" key="3">
    <source>
        <dbReference type="ARBA" id="ARBA00023125"/>
    </source>
</evidence>
<dbReference type="STRING" id="1776384.GCA_900086585_01095"/>
<organism evidence="6 7">
    <name type="scientific">Emergencia timonensis</name>
    <dbReference type="NCBI Taxonomy" id="1776384"/>
    <lineage>
        <taxon>Bacteria</taxon>
        <taxon>Bacillati</taxon>
        <taxon>Bacillota</taxon>
        <taxon>Clostridia</taxon>
        <taxon>Peptostreptococcales</taxon>
        <taxon>Anaerovoracaceae</taxon>
        <taxon>Emergencia</taxon>
    </lineage>
</organism>
<keyword evidence="4" id="KW-0804">Transcription</keyword>
<dbReference type="CDD" id="cd05466">
    <property type="entry name" value="PBP2_LTTR_substrate"/>
    <property type="match status" value="1"/>
</dbReference>
<dbReference type="InterPro" id="IPR005119">
    <property type="entry name" value="LysR_subst-bd"/>
</dbReference>
<dbReference type="OrthoDB" id="9803714at2"/>
<evidence type="ECO:0000256" key="4">
    <source>
        <dbReference type="ARBA" id="ARBA00023163"/>
    </source>
</evidence>
<dbReference type="PRINTS" id="PR00039">
    <property type="entry name" value="HTHLYSR"/>
</dbReference>
<dbReference type="InterPro" id="IPR036390">
    <property type="entry name" value="WH_DNA-bd_sf"/>
</dbReference>
<accession>A0A415E1N0</accession>
<keyword evidence="2" id="KW-0805">Transcription regulation</keyword>
<dbReference type="SUPFAM" id="SSF46785">
    <property type="entry name" value="Winged helix' DNA-binding domain"/>
    <property type="match status" value="1"/>
</dbReference>
<dbReference type="Gene3D" id="3.40.190.290">
    <property type="match status" value="1"/>
</dbReference>
<dbReference type="GO" id="GO:0032993">
    <property type="term" value="C:protein-DNA complex"/>
    <property type="evidence" value="ECO:0007669"/>
    <property type="project" value="TreeGrafter"/>
</dbReference>
<dbReference type="Proteomes" id="UP000284841">
    <property type="component" value="Unassembled WGS sequence"/>
</dbReference>
<dbReference type="PANTHER" id="PTHR30346:SF28">
    <property type="entry name" value="HTH-TYPE TRANSCRIPTIONAL REGULATOR CYNR"/>
    <property type="match status" value="1"/>
</dbReference>
<evidence type="ECO:0000313" key="7">
    <source>
        <dbReference type="Proteomes" id="UP000284841"/>
    </source>
</evidence>
<evidence type="ECO:0000256" key="2">
    <source>
        <dbReference type="ARBA" id="ARBA00023015"/>
    </source>
</evidence>
<dbReference type="PANTHER" id="PTHR30346">
    <property type="entry name" value="TRANSCRIPTIONAL DUAL REGULATOR HCAR-RELATED"/>
    <property type="match status" value="1"/>
</dbReference>
<name>A0A415E1N0_9FIRM</name>
<dbReference type="Gene3D" id="1.10.10.10">
    <property type="entry name" value="Winged helix-like DNA-binding domain superfamily/Winged helix DNA-binding domain"/>
    <property type="match status" value="1"/>
</dbReference>
<dbReference type="InterPro" id="IPR000847">
    <property type="entry name" value="LysR_HTH_N"/>
</dbReference>
<dbReference type="AlphaFoldDB" id="A0A415E1N0"/>
<proteinExistence type="inferred from homology"/>
<keyword evidence="7" id="KW-1185">Reference proteome</keyword>
<evidence type="ECO:0000313" key="6">
    <source>
        <dbReference type="EMBL" id="RHJ87530.1"/>
    </source>
</evidence>
<evidence type="ECO:0000259" key="5">
    <source>
        <dbReference type="PROSITE" id="PS50931"/>
    </source>
</evidence>
<dbReference type="EMBL" id="QRMS01000003">
    <property type="protein sequence ID" value="RHJ87530.1"/>
    <property type="molecule type" value="Genomic_DNA"/>
</dbReference>
<dbReference type="SUPFAM" id="SSF53850">
    <property type="entry name" value="Periplasmic binding protein-like II"/>
    <property type="match status" value="1"/>
</dbReference>
<dbReference type="Pfam" id="PF03466">
    <property type="entry name" value="LysR_substrate"/>
    <property type="match status" value="1"/>
</dbReference>
<dbReference type="GO" id="GO:0003700">
    <property type="term" value="F:DNA-binding transcription factor activity"/>
    <property type="evidence" value="ECO:0007669"/>
    <property type="project" value="InterPro"/>
</dbReference>
<protein>
    <submittedName>
        <fullName evidence="6">LysR family transcriptional regulator</fullName>
    </submittedName>
</protein>
<feature type="domain" description="HTH lysR-type" evidence="5">
    <location>
        <begin position="9"/>
        <end position="66"/>
    </location>
</feature>
<dbReference type="GO" id="GO:0003677">
    <property type="term" value="F:DNA binding"/>
    <property type="evidence" value="ECO:0007669"/>
    <property type="project" value="UniProtKB-KW"/>
</dbReference>
<dbReference type="InterPro" id="IPR036388">
    <property type="entry name" value="WH-like_DNA-bd_sf"/>
</dbReference>
<dbReference type="PROSITE" id="PS50931">
    <property type="entry name" value="HTH_LYSR"/>
    <property type="match status" value="1"/>
</dbReference>
<keyword evidence="3" id="KW-0238">DNA-binding</keyword>
<gene>
    <name evidence="6" type="ORF">DW099_12620</name>
</gene>
<sequence length="302" mass="34644">MMTSEVNFMNEKDYVYFREVAKCLNYTKAAENLYISQPALTKRIGDIERKLGITLFYRTKHSVTLTPAGRILLDGYPKITTSFQNLMDKAKLANEGKIGTIRIGLQEGQNLDEDLVYELKRFKEKYPNIEVMIACHPYNQLLKMLETGEIDFGFSLYFDAADYNALEVKVIKEMESYIVVSADNEMCASDQMDFEELNNHTLLIVGSGVVSSGAWFVKKQCRENHINPAKIKLIDRYSTLHLLLVLNEGFAFMNQNTWFTDSKLRFFPMPKGNTVTRVASWRGNNDNPVLSILLEEIHLFGK</sequence>
<comment type="caution">
    <text evidence="6">The sequence shown here is derived from an EMBL/GenBank/DDBJ whole genome shotgun (WGS) entry which is preliminary data.</text>
</comment>
<reference evidence="6 7" key="1">
    <citation type="submission" date="2018-08" db="EMBL/GenBank/DDBJ databases">
        <title>A genome reference for cultivated species of the human gut microbiota.</title>
        <authorList>
            <person name="Zou Y."/>
            <person name="Xue W."/>
            <person name="Luo G."/>
        </authorList>
    </citation>
    <scope>NUCLEOTIDE SEQUENCE [LARGE SCALE GENOMIC DNA]</scope>
    <source>
        <strain evidence="6 7">AM07-24</strain>
    </source>
</reference>
<evidence type="ECO:0000256" key="1">
    <source>
        <dbReference type="ARBA" id="ARBA00009437"/>
    </source>
</evidence>